<reference evidence="2 3" key="1">
    <citation type="submission" date="2019-12" db="EMBL/GenBank/DDBJ databases">
        <title>Genomic-based taxomic classification of the family Erythrobacteraceae.</title>
        <authorList>
            <person name="Xu L."/>
        </authorList>
    </citation>
    <scope>NUCLEOTIDE SEQUENCE [LARGE SCALE GENOMIC DNA]</scope>
    <source>
        <strain evidence="2 3">RC4-10-4</strain>
    </source>
</reference>
<dbReference type="AlphaFoldDB" id="A0A845A3Y0"/>
<name>A0A845A3Y0_9SPHN</name>
<dbReference type="Proteomes" id="UP000460626">
    <property type="component" value="Unassembled WGS sequence"/>
</dbReference>
<gene>
    <name evidence="2" type="ORF">GRI62_12485</name>
</gene>
<keyword evidence="1" id="KW-0472">Membrane</keyword>
<dbReference type="EMBL" id="WTYH01000001">
    <property type="protein sequence ID" value="MXO94414.1"/>
    <property type="molecule type" value="Genomic_DNA"/>
</dbReference>
<evidence type="ECO:0000313" key="2">
    <source>
        <dbReference type="EMBL" id="MXO94414.1"/>
    </source>
</evidence>
<keyword evidence="1" id="KW-0812">Transmembrane</keyword>
<sequence>MALFAVVSLAAGIWLLLHLRDVARVFRGNRPGDMVTGPGRRHATSTAVWAALVIFNAGWIVCLVIWVFVIGGEANSLVDAKS</sequence>
<dbReference type="OrthoDB" id="7428994at2"/>
<evidence type="ECO:0000313" key="3">
    <source>
        <dbReference type="Proteomes" id="UP000460626"/>
    </source>
</evidence>
<keyword evidence="3" id="KW-1185">Reference proteome</keyword>
<protein>
    <submittedName>
        <fullName evidence="2">Uncharacterized protein</fullName>
    </submittedName>
</protein>
<feature type="transmembrane region" description="Helical" evidence="1">
    <location>
        <begin position="46"/>
        <end position="71"/>
    </location>
</feature>
<organism evidence="2 3">
    <name type="scientific">Aurantiacibacter arachoides</name>
    <dbReference type="NCBI Taxonomy" id="1850444"/>
    <lineage>
        <taxon>Bacteria</taxon>
        <taxon>Pseudomonadati</taxon>
        <taxon>Pseudomonadota</taxon>
        <taxon>Alphaproteobacteria</taxon>
        <taxon>Sphingomonadales</taxon>
        <taxon>Erythrobacteraceae</taxon>
        <taxon>Aurantiacibacter</taxon>
    </lineage>
</organism>
<keyword evidence="1" id="KW-1133">Transmembrane helix</keyword>
<proteinExistence type="predicted"/>
<comment type="caution">
    <text evidence="2">The sequence shown here is derived from an EMBL/GenBank/DDBJ whole genome shotgun (WGS) entry which is preliminary data.</text>
</comment>
<accession>A0A845A3Y0</accession>
<evidence type="ECO:0000256" key="1">
    <source>
        <dbReference type="SAM" id="Phobius"/>
    </source>
</evidence>